<dbReference type="RefSeq" id="WP_013677353.1">
    <property type="nucleotide sequence ID" value="NZ_BAABKS010000053.1"/>
</dbReference>
<evidence type="ECO:0000313" key="3">
    <source>
        <dbReference type="Proteomes" id="UP001597182"/>
    </source>
</evidence>
<reference evidence="3" key="1">
    <citation type="journal article" date="2019" name="Int. J. Syst. Evol. Microbiol.">
        <title>The Global Catalogue of Microorganisms (GCM) 10K type strain sequencing project: providing services to taxonomists for standard genome sequencing and annotation.</title>
        <authorList>
            <consortium name="The Broad Institute Genomics Platform"/>
            <consortium name="The Broad Institute Genome Sequencing Center for Infectious Disease"/>
            <person name="Wu L."/>
            <person name="Ma J."/>
        </authorList>
    </citation>
    <scope>NUCLEOTIDE SEQUENCE [LARGE SCALE GENOMIC DNA]</scope>
    <source>
        <strain evidence="3">CCUG 49018</strain>
    </source>
</reference>
<dbReference type="InterPro" id="IPR021385">
    <property type="entry name" value="DUF3017"/>
</dbReference>
<sequence>MPSRGWRVLLAEHGALLLVLAIALAGMLRVLQAHWREGAVLLGGALIVAAVLRVALPQERAGLLAIRSKVVDVLLYSGFGLVMTVLAVTITRVKLSAP</sequence>
<keyword evidence="1" id="KW-0812">Transmembrane</keyword>
<name>A0ABW3VFH5_9PSEU</name>
<keyword evidence="1" id="KW-0472">Membrane</keyword>
<dbReference type="Pfam" id="PF11222">
    <property type="entry name" value="DUF3017"/>
    <property type="match status" value="1"/>
</dbReference>
<dbReference type="Proteomes" id="UP001597182">
    <property type="component" value="Unassembled WGS sequence"/>
</dbReference>
<feature type="transmembrane region" description="Helical" evidence="1">
    <location>
        <begin position="38"/>
        <end position="56"/>
    </location>
</feature>
<protein>
    <submittedName>
        <fullName evidence="2">DUF3017 domain-containing protein</fullName>
    </submittedName>
</protein>
<evidence type="ECO:0000313" key="2">
    <source>
        <dbReference type="EMBL" id="MFD1233516.1"/>
    </source>
</evidence>
<keyword evidence="1" id="KW-1133">Transmembrane helix</keyword>
<proteinExistence type="predicted"/>
<feature type="transmembrane region" description="Helical" evidence="1">
    <location>
        <begin position="76"/>
        <end position="95"/>
    </location>
</feature>
<keyword evidence="3" id="KW-1185">Reference proteome</keyword>
<comment type="caution">
    <text evidence="2">The sequence shown here is derived from an EMBL/GenBank/DDBJ whole genome shotgun (WGS) entry which is preliminary data.</text>
</comment>
<accession>A0ABW3VFH5</accession>
<dbReference type="EMBL" id="JBHTMB010000064">
    <property type="protein sequence ID" value="MFD1233516.1"/>
    <property type="molecule type" value="Genomic_DNA"/>
</dbReference>
<feature type="transmembrane region" description="Helical" evidence="1">
    <location>
        <begin position="6"/>
        <end position="31"/>
    </location>
</feature>
<gene>
    <name evidence="2" type="ORF">ACFQ34_09505</name>
</gene>
<evidence type="ECO:0000256" key="1">
    <source>
        <dbReference type="SAM" id="Phobius"/>
    </source>
</evidence>
<organism evidence="2 3">
    <name type="scientific">Pseudonocardia benzenivorans</name>
    <dbReference type="NCBI Taxonomy" id="228005"/>
    <lineage>
        <taxon>Bacteria</taxon>
        <taxon>Bacillati</taxon>
        <taxon>Actinomycetota</taxon>
        <taxon>Actinomycetes</taxon>
        <taxon>Pseudonocardiales</taxon>
        <taxon>Pseudonocardiaceae</taxon>
        <taxon>Pseudonocardia</taxon>
    </lineage>
</organism>